<evidence type="ECO:0000313" key="1">
    <source>
        <dbReference type="EMBL" id="CDT72783.1"/>
    </source>
</evidence>
<dbReference type="RefSeq" id="WP_048617908.1">
    <property type="nucleotide sequence ID" value="NZ_CCKH01000092.1"/>
</dbReference>
<evidence type="ECO:0000313" key="2">
    <source>
        <dbReference type="Proteomes" id="UP000041625"/>
    </source>
</evidence>
<dbReference type="Gene3D" id="1.10.260.40">
    <property type="entry name" value="lambda repressor-like DNA-binding domains"/>
    <property type="match status" value="1"/>
</dbReference>
<comment type="caution">
    <text evidence="1">The sequence shown here is derived from an EMBL/GenBank/DDBJ whole genome shotgun (WGS) entry which is preliminary data.</text>
</comment>
<dbReference type="EMBL" id="CCKJ01000034">
    <property type="protein sequence ID" value="CDT72783.1"/>
    <property type="molecule type" value="Genomic_DNA"/>
</dbReference>
<reference evidence="1 2" key="1">
    <citation type="submission" date="2014-06" db="EMBL/GenBank/DDBJ databases">
        <authorList>
            <person name="Le Roux F."/>
        </authorList>
    </citation>
    <scope>NUCLEOTIDE SEQUENCE [LARGE SCALE GENOMIC DNA]</scope>
    <source>
        <strain evidence="1 2">J2-31</strain>
    </source>
</reference>
<keyword evidence="2" id="KW-1185">Reference proteome</keyword>
<dbReference type="InterPro" id="IPR010982">
    <property type="entry name" value="Lambda_DNA-bd_dom_sf"/>
</dbReference>
<dbReference type="Proteomes" id="UP000041625">
    <property type="component" value="Unassembled WGS sequence"/>
</dbReference>
<dbReference type="GO" id="GO:0003677">
    <property type="term" value="F:DNA binding"/>
    <property type="evidence" value="ECO:0007669"/>
    <property type="project" value="UniProtKB-KW"/>
</dbReference>
<gene>
    <name evidence="1" type="primary">ymfT</name>
    <name evidence="1" type="ORF">VCR31J2_1290215</name>
</gene>
<accession>A0AA87C1Q2</accession>
<protein>
    <submittedName>
        <fullName evidence="1">DNA-binding transcriptional regulator e14 prophage</fullName>
    </submittedName>
</protein>
<proteinExistence type="predicted"/>
<dbReference type="AlphaFoldDB" id="A0AA87C1Q2"/>
<name>A0AA87C1Q2_9VIBR</name>
<sequence>MYKEYWCQLSDTQRKSMAKKLKTSTGYLRLVITGHKIPGAALAKNLHDITNGEVDKHQLRPDIF</sequence>
<organism evidence="1 2">
    <name type="scientific">Vibrio coralliirubri</name>
    <dbReference type="NCBI Taxonomy" id="1516159"/>
    <lineage>
        <taxon>Bacteria</taxon>
        <taxon>Pseudomonadati</taxon>
        <taxon>Pseudomonadota</taxon>
        <taxon>Gammaproteobacteria</taxon>
        <taxon>Vibrionales</taxon>
        <taxon>Vibrionaceae</taxon>
        <taxon>Vibrio</taxon>
    </lineage>
</organism>
<keyword evidence="1" id="KW-0238">DNA-binding</keyword>